<comment type="function">
    <text evidence="4">Catalytic subunit of the molybdopterin synthase complex, a complex that catalyzes the conversion of precursor Z into molybdopterin. Acts by mediating the incorporation of 2 sulfur atoms from thiocarboxylated MOCS2A into precursor Z to generate a dithiolene group.</text>
</comment>
<comment type="miscellaneous">
    <text evidence="4">This protein is produced by a bicistronic gene which also produces the large subunit (MOCS2A).</text>
</comment>
<keyword evidence="2 4" id="KW-0808">Transferase</keyword>
<comment type="subcellular location">
    <subcellularLocation>
        <location evidence="4">Cytoplasm</location>
    </subcellularLocation>
</comment>
<evidence type="ECO:0000256" key="1">
    <source>
        <dbReference type="ARBA" id="ARBA00022490"/>
    </source>
</evidence>
<dbReference type="EMBL" id="QKKF02004374">
    <property type="protein sequence ID" value="RZF47392.1"/>
    <property type="molecule type" value="Genomic_DNA"/>
</dbReference>
<proteinExistence type="inferred from homology"/>
<comment type="subunit">
    <text evidence="4">Heterotetramer; composed of 2 small (MOCS2A) and 2 large (MOCS2B) subunits.</text>
</comment>
<evidence type="ECO:0000256" key="2">
    <source>
        <dbReference type="ARBA" id="ARBA00022679"/>
    </source>
</evidence>
<comment type="caution">
    <text evidence="6">The sequence shown here is derived from an EMBL/GenBank/DDBJ whole genome shotgun (WGS) entry which is preliminary data.</text>
</comment>
<feature type="binding site" evidence="4">
    <location>
        <begin position="124"/>
        <end position="126"/>
    </location>
    <ligand>
        <name>substrate</name>
    </ligand>
</feature>
<evidence type="ECO:0000313" key="6">
    <source>
        <dbReference type="EMBL" id="RZF47392.1"/>
    </source>
</evidence>
<gene>
    <name evidence="4" type="primary">Mocs2</name>
    <name evidence="6" type="ORF">LSTR_LSTR009131</name>
</gene>
<dbReference type="FunFam" id="3.90.1170.40:FF:000002">
    <property type="entry name" value="Molybdopterin synthase catalytic subunit"/>
    <property type="match status" value="1"/>
</dbReference>
<evidence type="ECO:0000313" key="7">
    <source>
        <dbReference type="Proteomes" id="UP000291343"/>
    </source>
</evidence>
<dbReference type="Gene3D" id="3.90.1170.40">
    <property type="entry name" value="Molybdopterin biosynthesis MoaE subunit"/>
    <property type="match status" value="1"/>
</dbReference>
<sequence>MDYLKLTENVLTLDDVLKTVSSPDCGAVSFFVGTTRDNFNSLKVKQLVYQAYESMAYKVMKVVCADIRKRWPDVKHIAIYHRLGEVPVMEASVVIAISSPHRQASLSAVDYAINTLKSSVPVWKKEEYEDGDAAWKENSECPWSSSKPSLDESKACNKSS</sequence>
<feature type="compositionally biased region" description="Basic and acidic residues" evidence="5">
    <location>
        <begin position="149"/>
        <end position="160"/>
    </location>
</feature>
<feature type="region of interest" description="Disordered" evidence="5">
    <location>
        <begin position="134"/>
        <end position="160"/>
    </location>
</feature>
<dbReference type="GO" id="GO:0006777">
    <property type="term" value="P:Mo-molybdopterin cofactor biosynthetic process"/>
    <property type="evidence" value="ECO:0007669"/>
    <property type="project" value="UniProtKB-UniRule"/>
</dbReference>
<dbReference type="InParanoid" id="A0A482XNG0"/>
<dbReference type="InterPro" id="IPR028888">
    <property type="entry name" value="MOCS2B_euk"/>
</dbReference>
<keyword evidence="1 4" id="KW-0963">Cytoplasm</keyword>
<name>A0A482XNG0_LAOST</name>
<dbReference type="InterPro" id="IPR003448">
    <property type="entry name" value="Mopterin_biosynth_MoaE"/>
</dbReference>
<comment type="similarity">
    <text evidence="4">Belongs to the MoaE family. MOCS2B subfamily.</text>
</comment>
<dbReference type="SUPFAM" id="SSF54690">
    <property type="entry name" value="Molybdopterin synthase subunit MoaE"/>
    <property type="match status" value="1"/>
</dbReference>
<comment type="catalytic activity">
    <reaction evidence="4">
        <text>2 [molybdopterin-synthase sulfur-carrier protein]-C-terminal-Gly-aminoethanethioate + cyclic pyranopterin phosphate + H2O = molybdopterin + 2 [molybdopterin-synthase sulfur-carrier protein]-C-terminal Gly-Gly + 2 H(+)</text>
        <dbReference type="Rhea" id="RHEA:26333"/>
        <dbReference type="Rhea" id="RHEA-COMP:12202"/>
        <dbReference type="Rhea" id="RHEA-COMP:19907"/>
        <dbReference type="ChEBI" id="CHEBI:15377"/>
        <dbReference type="ChEBI" id="CHEBI:15378"/>
        <dbReference type="ChEBI" id="CHEBI:58698"/>
        <dbReference type="ChEBI" id="CHEBI:59648"/>
        <dbReference type="ChEBI" id="CHEBI:90778"/>
        <dbReference type="ChEBI" id="CHEBI:232372"/>
        <dbReference type="EC" id="2.8.1.12"/>
    </reaction>
</comment>
<dbReference type="PANTHER" id="PTHR23404">
    <property type="entry name" value="MOLYBDOPTERIN SYNTHASE RELATED"/>
    <property type="match status" value="1"/>
</dbReference>
<evidence type="ECO:0000256" key="3">
    <source>
        <dbReference type="ARBA" id="ARBA00023150"/>
    </source>
</evidence>
<protein>
    <recommendedName>
        <fullName evidence="4">Molybdopterin synthase catalytic subunit</fullName>
        <ecNumber evidence="4">2.8.1.12</ecNumber>
    </recommendedName>
    <alternativeName>
        <fullName evidence="4">Molybdenum cofactor synthesis protein 2 large subunit</fullName>
    </alternativeName>
    <alternativeName>
        <fullName evidence="4">Molybdenum cofactor synthesis protein 2B</fullName>
        <shortName evidence="4">MOCS2B</shortName>
    </alternativeName>
</protein>
<reference evidence="6 7" key="1">
    <citation type="journal article" date="2017" name="Gigascience">
        <title>Genome sequence of the small brown planthopper, Laodelphax striatellus.</title>
        <authorList>
            <person name="Zhu J."/>
            <person name="Jiang F."/>
            <person name="Wang X."/>
            <person name="Yang P."/>
            <person name="Bao Y."/>
            <person name="Zhao W."/>
            <person name="Wang W."/>
            <person name="Lu H."/>
            <person name="Wang Q."/>
            <person name="Cui N."/>
            <person name="Li J."/>
            <person name="Chen X."/>
            <person name="Luo L."/>
            <person name="Yu J."/>
            <person name="Kang L."/>
            <person name="Cui F."/>
        </authorList>
    </citation>
    <scope>NUCLEOTIDE SEQUENCE [LARGE SCALE GENOMIC DNA]</scope>
    <source>
        <strain evidence="6">Lst14</strain>
    </source>
</reference>
<organism evidence="6 7">
    <name type="scientific">Laodelphax striatellus</name>
    <name type="common">Small brown planthopper</name>
    <name type="synonym">Delphax striatella</name>
    <dbReference type="NCBI Taxonomy" id="195883"/>
    <lineage>
        <taxon>Eukaryota</taxon>
        <taxon>Metazoa</taxon>
        <taxon>Ecdysozoa</taxon>
        <taxon>Arthropoda</taxon>
        <taxon>Hexapoda</taxon>
        <taxon>Insecta</taxon>
        <taxon>Pterygota</taxon>
        <taxon>Neoptera</taxon>
        <taxon>Paraneoptera</taxon>
        <taxon>Hemiptera</taxon>
        <taxon>Auchenorrhyncha</taxon>
        <taxon>Fulgoroidea</taxon>
        <taxon>Delphacidae</taxon>
        <taxon>Criomorphinae</taxon>
        <taxon>Laodelphax</taxon>
    </lineage>
</organism>
<evidence type="ECO:0000256" key="4">
    <source>
        <dbReference type="HAMAP-Rule" id="MF_03052"/>
    </source>
</evidence>
<feature type="binding site" evidence="4">
    <location>
        <begin position="101"/>
        <end position="102"/>
    </location>
    <ligand>
        <name>substrate</name>
    </ligand>
</feature>
<comment type="pathway">
    <text evidence="4">Cofactor biosynthesis; molybdopterin biosynthesis.</text>
</comment>
<accession>A0A482XNG0</accession>
<dbReference type="Pfam" id="PF02391">
    <property type="entry name" value="MoaE"/>
    <property type="match status" value="1"/>
</dbReference>
<dbReference type="InterPro" id="IPR036563">
    <property type="entry name" value="MoaE_sf"/>
</dbReference>
<dbReference type="STRING" id="195883.A0A482XNG0"/>
<evidence type="ECO:0000256" key="5">
    <source>
        <dbReference type="SAM" id="MobiDB-lite"/>
    </source>
</evidence>
<dbReference type="GO" id="GO:0030366">
    <property type="term" value="F:molybdopterin synthase activity"/>
    <property type="evidence" value="ECO:0007669"/>
    <property type="project" value="UniProtKB-UniRule"/>
</dbReference>
<keyword evidence="3 4" id="KW-0501">Molybdenum cofactor biosynthesis</keyword>
<dbReference type="GO" id="GO:1990140">
    <property type="term" value="C:molybdopterin synthase complex"/>
    <property type="evidence" value="ECO:0007669"/>
    <property type="project" value="UniProtKB-UniRule"/>
</dbReference>
<dbReference type="Proteomes" id="UP000291343">
    <property type="component" value="Unassembled WGS sequence"/>
</dbReference>
<dbReference type="EC" id="2.8.1.12" evidence="4"/>
<dbReference type="OrthoDB" id="5531344at2759"/>
<feature type="binding site" evidence="4">
    <location>
        <position position="117"/>
    </location>
    <ligand>
        <name>substrate</name>
    </ligand>
</feature>
<dbReference type="AlphaFoldDB" id="A0A482XNG0"/>
<dbReference type="SMR" id="A0A482XNG0"/>
<dbReference type="HAMAP" id="MF_03052">
    <property type="entry name" value="MOC2B"/>
    <property type="match status" value="1"/>
</dbReference>
<dbReference type="UniPathway" id="UPA00344"/>
<dbReference type="CDD" id="cd00756">
    <property type="entry name" value="MoaE"/>
    <property type="match status" value="1"/>
</dbReference>
<keyword evidence="7" id="KW-1185">Reference proteome</keyword>